<feature type="domain" description="UvrD-like helicase C-terminal" evidence="14">
    <location>
        <begin position="309"/>
        <end position="583"/>
    </location>
</feature>
<keyword evidence="7" id="KW-0413">Isomerase</keyword>
<dbReference type="Gene3D" id="3.40.50.300">
    <property type="entry name" value="P-loop containing nucleotide triphosphate hydrolases"/>
    <property type="match status" value="2"/>
</dbReference>
<dbReference type="Gene3D" id="1.10.10.160">
    <property type="match status" value="1"/>
</dbReference>
<dbReference type="GO" id="GO:0033202">
    <property type="term" value="C:DNA helicase complex"/>
    <property type="evidence" value="ECO:0007669"/>
    <property type="project" value="TreeGrafter"/>
</dbReference>
<dbReference type="InterPro" id="IPR014016">
    <property type="entry name" value="UvrD-like_ATP-bd"/>
</dbReference>
<gene>
    <name evidence="15" type="ORF">ENO59_05140</name>
</gene>
<dbReference type="EC" id="5.6.2.4" evidence="9"/>
<dbReference type="EMBL" id="DSGB01000004">
    <property type="protein sequence ID" value="HER95885.1"/>
    <property type="molecule type" value="Genomic_DNA"/>
</dbReference>
<dbReference type="InterPro" id="IPR000212">
    <property type="entry name" value="DNA_helicase_UvrD/REP"/>
</dbReference>
<proteinExistence type="inferred from homology"/>
<evidence type="ECO:0000256" key="11">
    <source>
        <dbReference type="ARBA" id="ARBA00048988"/>
    </source>
</evidence>
<dbReference type="InterPro" id="IPR013986">
    <property type="entry name" value="DExx_box_DNA_helicase_dom_sf"/>
</dbReference>
<evidence type="ECO:0000256" key="3">
    <source>
        <dbReference type="ARBA" id="ARBA00022801"/>
    </source>
</evidence>
<dbReference type="FunFam" id="1.10.10.160:FF:000001">
    <property type="entry name" value="ATP-dependent DNA helicase"/>
    <property type="match status" value="1"/>
</dbReference>
<evidence type="ECO:0000256" key="5">
    <source>
        <dbReference type="ARBA" id="ARBA00022840"/>
    </source>
</evidence>
<dbReference type="PANTHER" id="PTHR11070">
    <property type="entry name" value="UVRD / RECB / PCRA DNA HELICASE FAMILY MEMBER"/>
    <property type="match status" value="1"/>
</dbReference>
<dbReference type="SUPFAM" id="SSF52540">
    <property type="entry name" value="P-loop containing nucleoside triphosphate hydrolases"/>
    <property type="match status" value="1"/>
</dbReference>
<accession>A0A7V2F711</accession>
<dbReference type="AlphaFoldDB" id="A0A7V2F711"/>
<dbReference type="GO" id="GO:0016787">
    <property type="term" value="F:hydrolase activity"/>
    <property type="evidence" value="ECO:0007669"/>
    <property type="project" value="UniProtKB-UniRule"/>
</dbReference>
<comment type="similarity">
    <text evidence="1">Belongs to the helicase family. UvrD subfamily.</text>
</comment>
<evidence type="ECO:0000313" key="15">
    <source>
        <dbReference type="EMBL" id="HER95885.1"/>
    </source>
</evidence>
<comment type="catalytic activity">
    <reaction evidence="8">
        <text>Couples ATP hydrolysis with the unwinding of duplex DNA by translocating in the 3'-5' direction.</text>
        <dbReference type="EC" id="5.6.2.4"/>
    </reaction>
</comment>
<dbReference type="FunFam" id="1.10.486.10:FF:000003">
    <property type="entry name" value="ATP-dependent DNA helicase"/>
    <property type="match status" value="1"/>
</dbReference>
<evidence type="ECO:0000256" key="7">
    <source>
        <dbReference type="ARBA" id="ARBA00023235"/>
    </source>
</evidence>
<dbReference type="CDD" id="cd17932">
    <property type="entry name" value="DEXQc_UvrD"/>
    <property type="match status" value="1"/>
</dbReference>
<evidence type="ECO:0000259" key="13">
    <source>
        <dbReference type="PROSITE" id="PS51198"/>
    </source>
</evidence>
<keyword evidence="6" id="KW-0238">DNA-binding</keyword>
<protein>
    <recommendedName>
        <fullName evidence="9">DNA 3'-5' helicase</fullName>
        <ecNumber evidence="9">5.6.2.4</ecNumber>
    </recommendedName>
    <alternativeName>
        <fullName evidence="10">DNA 3'-5' helicase II</fullName>
    </alternativeName>
</protein>
<feature type="binding site" evidence="12">
    <location>
        <begin position="49"/>
        <end position="56"/>
    </location>
    <ligand>
        <name>ATP</name>
        <dbReference type="ChEBI" id="CHEBI:30616"/>
    </ligand>
</feature>
<sequence length="764" mass="87503">MRTFLLRKDDAEGRLVDALPEAAARILEGLNPVQRQAVQLTEGPVLIIAGPGSGKTRTLTHRIAYLIATGKAQPHQILALTFTNKAAREMMERVERLVGAAAARYIWMGTFHAIFARILRKEGQQIGYSPDFTIYDTDDSERLLRALMERYQIDPRQYSPRAIRHLISSAKNQMIGPEEYARLAASPLQEKAARLYGPYQEALQKANALDFDDLLLKPIVLFESHPELLQQYQERWRYLHIDEYQDTNRAQYVLARKLAEAHRNLCVVGDDAQSIYAFRGADIGNILSFQRDYPDAVTIRLEQNYRSTRRILRLAEAIIRHNRDQLEKQLWTENPEGEPIVLIEALSERDEAQKIEQRLRDLHVRYGYAYRDFAILYRTNAQSRSLEEALRRGGIPYRVVGGLSFYQRKEVKDVLAYLRLLVNPHDAASLQRVINYPARGIGQRTIEELMAFAQRHGLSLWQALERVEEVGLPARTQKALQDFHFLIARHAARMQTVPVDELVRDLVVESGLLEELQREGTPEALARWENVQELLNAIAEYQAAAGEQATLSGFLQEVALLTDLDELPEDNRVTLMTLHASKGLEFPVVFITGLEEGLFPLAQATQDRKELEEERRLFYVGVTRAQQHLFLSYARSRYRYGEQLPSVRSRFLEELDTDVIVTEAGLPFRKRTEDAVGPTRYAELDPHYYRQNLRRAVQPTRRQVVYDEATEAIAPGMRVVHALFGEGKVLALEGEGDAARAIVFFPEVGQKKLVLKFARLRRLD</sequence>
<evidence type="ECO:0000256" key="2">
    <source>
        <dbReference type="ARBA" id="ARBA00022741"/>
    </source>
</evidence>
<dbReference type="GO" id="GO:0005524">
    <property type="term" value="F:ATP binding"/>
    <property type="evidence" value="ECO:0007669"/>
    <property type="project" value="UniProtKB-UniRule"/>
</dbReference>
<dbReference type="CDD" id="cd18807">
    <property type="entry name" value="SF1_C_UvrD"/>
    <property type="match status" value="1"/>
</dbReference>
<dbReference type="GO" id="GO:0000725">
    <property type="term" value="P:recombinational repair"/>
    <property type="evidence" value="ECO:0007669"/>
    <property type="project" value="TreeGrafter"/>
</dbReference>
<evidence type="ECO:0000256" key="12">
    <source>
        <dbReference type="PROSITE-ProRule" id="PRU00560"/>
    </source>
</evidence>
<dbReference type="PROSITE" id="PS51217">
    <property type="entry name" value="UVRD_HELICASE_CTER"/>
    <property type="match status" value="1"/>
</dbReference>
<comment type="caution">
    <text evidence="15">The sequence shown here is derived from an EMBL/GenBank/DDBJ whole genome shotgun (WGS) entry which is preliminary data.</text>
</comment>
<dbReference type="Pfam" id="PF21196">
    <property type="entry name" value="PcrA_UvrD_tudor"/>
    <property type="match status" value="1"/>
</dbReference>
<dbReference type="InterPro" id="IPR027417">
    <property type="entry name" value="P-loop_NTPase"/>
</dbReference>
<keyword evidence="4 12" id="KW-0347">Helicase</keyword>
<evidence type="ECO:0000256" key="1">
    <source>
        <dbReference type="ARBA" id="ARBA00009922"/>
    </source>
</evidence>
<evidence type="ECO:0000259" key="14">
    <source>
        <dbReference type="PROSITE" id="PS51217"/>
    </source>
</evidence>
<name>A0A7V2F711_RHOMR</name>
<evidence type="ECO:0000256" key="4">
    <source>
        <dbReference type="ARBA" id="ARBA00022806"/>
    </source>
</evidence>
<dbReference type="Pfam" id="PF13361">
    <property type="entry name" value="UvrD_C"/>
    <property type="match status" value="1"/>
</dbReference>
<dbReference type="GO" id="GO:0005829">
    <property type="term" value="C:cytosol"/>
    <property type="evidence" value="ECO:0007669"/>
    <property type="project" value="TreeGrafter"/>
</dbReference>
<organism evidence="15">
    <name type="scientific">Rhodothermus marinus</name>
    <name type="common">Rhodothermus obamensis</name>
    <dbReference type="NCBI Taxonomy" id="29549"/>
    <lineage>
        <taxon>Bacteria</taxon>
        <taxon>Pseudomonadati</taxon>
        <taxon>Rhodothermota</taxon>
        <taxon>Rhodothermia</taxon>
        <taxon>Rhodothermales</taxon>
        <taxon>Rhodothermaceae</taxon>
        <taxon>Rhodothermus</taxon>
    </lineage>
</organism>
<keyword evidence="3 12" id="KW-0378">Hydrolase</keyword>
<reference evidence="15" key="1">
    <citation type="journal article" date="2020" name="mSystems">
        <title>Genome- and Community-Level Interaction Insights into Carbon Utilization and Element Cycling Functions of Hydrothermarchaeota in Hydrothermal Sediment.</title>
        <authorList>
            <person name="Zhou Z."/>
            <person name="Liu Y."/>
            <person name="Xu W."/>
            <person name="Pan J."/>
            <person name="Luo Z.H."/>
            <person name="Li M."/>
        </authorList>
    </citation>
    <scope>NUCLEOTIDE SEQUENCE [LARGE SCALE GENOMIC DNA]</scope>
    <source>
        <strain evidence="15">SpSt-143</strain>
    </source>
</reference>
<keyword evidence="2 12" id="KW-0547">Nucleotide-binding</keyword>
<dbReference type="GO" id="GO:0003677">
    <property type="term" value="F:DNA binding"/>
    <property type="evidence" value="ECO:0007669"/>
    <property type="project" value="UniProtKB-KW"/>
</dbReference>
<feature type="domain" description="UvrD-like helicase ATP-binding" evidence="13">
    <location>
        <begin position="28"/>
        <end position="308"/>
    </location>
</feature>
<dbReference type="PANTHER" id="PTHR11070:SF2">
    <property type="entry name" value="ATP-DEPENDENT DNA HELICASE SRS2"/>
    <property type="match status" value="1"/>
</dbReference>
<comment type="catalytic activity">
    <reaction evidence="11">
        <text>ATP + H2O = ADP + phosphate + H(+)</text>
        <dbReference type="Rhea" id="RHEA:13065"/>
        <dbReference type="ChEBI" id="CHEBI:15377"/>
        <dbReference type="ChEBI" id="CHEBI:15378"/>
        <dbReference type="ChEBI" id="CHEBI:30616"/>
        <dbReference type="ChEBI" id="CHEBI:43474"/>
        <dbReference type="ChEBI" id="CHEBI:456216"/>
        <dbReference type="EC" id="5.6.2.4"/>
    </reaction>
</comment>
<evidence type="ECO:0000256" key="6">
    <source>
        <dbReference type="ARBA" id="ARBA00023125"/>
    </source>
</evidence>
<dbReference type="Gene3D" id="1.10.486.10">
    <property type="entry name" value="PCRA, domain 4"/>
    <property type="match status" value="1"/>
</dbReference>
<evidence type="ECO:0000256" key="8">
    <source>
        <dbReference type="ARBA" id="ARBA00034617"/>
    </source>
</evidence>
<dbReference type="GO" id="GO:0009314">
    <property type="term" value="P:response to radiation"/>
    <property type="evidence" value="ECO:0007669"/>
    <property type="project" value="UniProtKB-ARBA"/>
</dbReference>
<dbReference type="GO" id="GO:0043138">
    <property type="term" value="F:3'-5' DNA helicase activity"/>
    <property type="evidence" value="ECO:0007669"/>
    <property type="project" value="UniProtKB-EC"/>
</dbReference>
<evidence type="ECO:0000256" key="9">
    <source>
        <dbReference type="ARBA" id="ARBA00034808"/>
    </source>
</evidence>
<dbReference type="Pfam" id="PF00580">
    <property type="entry name" value="UvrD-helicase"/>
    <property type="match status" value="1"/>
</dbReference>
<dbReference type="PROSITE" id="PS51198">
    <property type="entry name" value="UVRD_HELICASE_ATP_BIND"/>
    <property type="match status" value="1"/>
</dbReference>
<dbReference type="InterPro" id="IPR014017">
    <property type="entry name" value="DNA_helicase_UvrD-like_C"/>
</dbReference>
<keyword evidence="5 12" id="KW-0067">ATP-binding</keyword>
<evidence type="ECO:0000256" key="10">
    <source>
        <dbReference type="ARBA" id="ARBA00034923"/>
    </source>
</evidence>